<evidence type="ECO:0000313" key="10">
    <source>
        <dbReference type="EMBL" id="MED3564006.1"/>
    </source>
</evidence>
<feature type="transmembrane region" description="Helical" evidence="9">
    <location>
        <begin position="159"/>
        <end position="178"/>
    </location>
</feature>
<evidence type="ECO:0000256" key="3">
    <source>
        <dbReference type="ARBA" id="ARBA00022630"/>
    </source>
</evidence>
<dbReference type="Pfam" id="PF03116">
    <property type="entry name" value="NQR2_RnfD_RnfE"/>
    <property type="match status" value="2"/>
</dbReference>
<feature type="transmembrane region" description="Helical" evidence="9">
    <location>
        <begin position="215"/>
        <end position="240"/>
    </location>
</feature>
<proteinExistence type="predicted"/>
<dbReference type="PANTHER" id="PTHR30578">
    <property type="entry name" value="ELECTRON TRANSPORT COMPLEX PROTEIN RNFD"/>
    <property type="match status" value="1"/>
</dbReference>
<evidence type="ECO:0000256" key="7">
    <source>
        <dbReference type="ARBA" id="ARBA00022989"/>
    </source>
</evidence>
<protein>
    <submittedName>
        <fullName evidence="10">RnfABCDGE type electron transport complex subunit D</fullName>
    </submittedName>
</protein>
<feature type="transmembrane region" description="Helical" evidence="9">
    <location>
        <begin position="184"/>
        <end position="203"/>
    </location>
</feature>
<accession>A0ABU6NCQ3</accession>
<evidence type="ECO:0000256" key="4">
    <source>
        <dbReference type="ARBA" id="ARBA00022643"/>
    </source>
</evidence>
<keyword evidence="8 9" id="KW-0472">Membrane</keyword>
<keyword evidence="3" id="KW-0285">Flavoprotein</keyword>
<evidence type="ECO:0000256" key="2">
    <source>
        <dbReference type="ARBA" id="ARBA00022553"/>
    </source>
</evidence>
<feature type="transmembrane region" description="Helical" evidence="9">
    <location>
        <begin position="66"/>
        <end position="94"/>
    </location>
</feature>
<evidence type="ECO:0000256" key="6">
    <source>
        <dbReference type="ARBA" id="ARBA00022967"/>
    </source>
</evidence>
<keyword evidence="6" id="KW-1278">Translocase</keyword>
<keyword evidence="5 9" id="KW-0812">Transmembrane</keyword>
<keyword evidence="11" id="KW-1185">Reference proteome</keyword>
<evidence type="ECO:0000256" key="5">
    <source>
        <dbReference type="ARBA" id="ARBA00022692"/>
    </source>
</evidence>
<keyword evidence="1" id="KW-0813">Transport</keyword>
<dbReference type="PANTHER" id="PTHR30578:SF0">
    <property type="entry name" value="ION-TRANSLOCATING OXIDOREDUCTASE COMPLEX SUBUNIT D"/>
    <property type="match status" value="1"/>
</dbReference>
<evidence type="ECO:0000256" key="1">
    <source>
        <dbReference type="ARBA" id="ARBA00022448"/>
    </source>
</evidence>
<keyword evidence="7 9" id="KW-1133">Transmembrane helix</keyword>
<keyword evidence="4" id="KW-0288">FMN</keyword>
<feature type="transmembrane region" description="Helical" evidence="9">
    <location>
        <begin position="134"/>
        <end position="150"/>
    </location>
</feature>
<keyword evidence="2" id="KW-0597">Phosphoprotein</keyword>
<gene>
    <name evidence="10" type="ORF">P4447_16395</name>
</gene>
<evidence type="ECO:0000256" key="8">
    <source>
        <dbReference type="ARBA" id="ARBA00023136"/>
    </source>
</evidence>
<name>A0ABU6NCQ3_9BACI</name>
<dbReference type="InterPro" id="IPR004338">
    <property type="entry name" value="NqrB/RnfD"/>
</dbReference>
<sequence length="280" mass="30881">MSGKKWVKTPKGYVTTAMVFYLIIASIGSKSMQGIENSIVAIGASFIVEYILCRVLERRSSKDSTVITALIISLILSFTTTWMVVAGTAVLAILSKHLLVYKKKPVVNPAAFGLLLSIFIFQTGQSWWGAFGDLPVWTIAFLLIGGYLVTERVNKFPQVFSFLGTFFLLLLFLGLMNTGDAADALRPPFINAALFFAFFMLTDPPTSPAKYKQQVIFGVLAAVAGVIVYGLFGGLTYLFIGLFAGNLYNYWNKRFSSKGTSMNQGTKTKPARIFDSRLKY</sequence>
<comment type="caution">
    <text evidence="10">The sequence shown here is derived from an EMBL/GenBank/DDBJ whole genome shotgun (WGS) entry which is preliminary data.</text>
</comment>
<dbReference type="RefSeq" id="WP_327969117.1">
    <property type="nucleotide sequence ID" value="NZ_JARMQG010000253.1"/>
</dbReference>
<evidence type="ECO:0000313" key="11">
    <source>
        <dbReference type="Proteomes" id="UP001330749"/>
    </source>
</evidence>
<reference evidence="10 11" key="1">
    <citation type="submission" date="2023-03" db="EMBL/GenBank/DDBJ databases">
        <title>Bacillus Genome Sequencing.</title>
        <authorList>
            <person name="Dunlap C."/>
        </authorList>
    </citation>
    <scope>NUCLEOTIDE SEQUENCE [LARGE SCALE GENOMIC DNA]</scope>
    <source>
        <strain evidence="10 11">B-14544</strain>
    </source>
</reference>
<feature type="transmembrane region" description="Helical" evidence="9">
    <location>
        <begin position="12"/>
        <end position="29"/>
    </location>
</feature>
<dbReference type="EMBL" id="JARMQG010000253">
    <property type="protein sequence ID" value="MED3564006.1"/>
    <property type="molecule type" value="Genomic_DNA"/>
</dbReference>
<organism evidence="10 11">
    <name type="scientific">Bacillus xiapuensis</name>
    <dbReference type="NCBI Taxonomy" id="2014075"/>
    <lineage>
        <taxon>Bacteria</taxon>
        <taxon>Bacillati</taxon>
        <taxon>Bacillota</taxon>
        <taxon>Bacilli</taxon>
        <taxon>Bacillales</taxon>
        <taxon>Bacillaceae</taxon>
        <taxon>Bacillus</taxon>
    </lineage>
</organism>
<dbReference type="Proteomes" id="UP001330749">
    <property type="component" value="Unassembled WGS sequence"/>
</dbReference>
<evidence type="ECO:0000256" key="9">
    <source>
        <dbReference type="SAM" id="Phobius"/>
    </source>
</evidence>